<keyword evidence="9" id="KW-0807">Transducer</keyword>
<dbReference type="GO" id="GO:0005549">
    <property type="term" value="F:odorant binding"/>
    <property type="evidence" value="ECO:0007669"/>
    <property type="project" value="InterPro"/>
</dbReference>
<evidence type="ECO:0000256" key="3">
    <source>
        <dbReference type="ARBA" id="ARBA00022606"/>
    </source>
</evidence>
<dbReference type="PANTHER" id="PTHR21137">
    <property type="entry name" value="ODORANT RECEPTOR"/>
    <property type="match status" value="1"/>
</dbReference>
<dbReference type="InterPro" id="IPR004117">
    <property type="entry name" value="7tm6_olfct_rcpt"/>
</dbReference>
<accession>A0A182MZU7</accession>
<evidence type="ECO:0000256" key="5">
    <source>
        <dbReference type="ARBA" id="ARBA00022725"/>
    </source>
</evidence>
<comment type="subcellular location">
    <subcellularLocation>
        <location evidence="1">Cell membrane</location>
        <topology evidence="1">Multi-pass membrane protein</topology>
    </subcellularLocation>
</comment>
<evidence type="ECO:0000313" key="12">
    <source>
        <dbReference type="Proteomes" id="UP000075884"/>
    </source>
</evidence>
<reference evidence="12" key="1">
    <citation type="submission" date="2013-03" db="EMBL/GenBank/DDBJ databases">
        <title>The Genome Sequence of Anopheles dirus WRAIR2.</title>
        <authorList>
            <consortium name="The Broad Institute Genomics Platform"/>
            <person name="Neafsey D.E."/>
            <person name="Walton C."/>
            <person name="Walker B."/>
            <person name="Young S.K."/>
            <person name="Zeng Q."/>
            <person name="Gargeya S."/>
            <person name="Fitzgerald M."/>
            <person name="Haas B."/>
            <person name="Abouelleil A."/>
            <person name="Allen A.W."/>
            <person name="Alvarado L."/>
            <person name="Arachchi H.M."/>
            <person name="Berlin A.M."/>
            <person name="Chapman S.B."/>
            <person name="Gainer-Dewar J."/>
            <person name="Goldberg J."/>
            <person name="Griggs A."/>
            <person name="Gujja S."/>
            <person name="Hansen M."/>
            <person name="Howarth C."/>
            <person name="Imamovic A."/>
            <person name="Ireland A."/>
            <person name="Larimer J."/>
            <person name="McCowan C."/>
            <person name="Murphy C."/>
            <person name="Pearson M."/>
            <person name="Poon T.W."/>
            <person name="Priest M."/>
            <person name="Roberts A."/>
            <person name="Saif S."/>
            <person name="Shea T."/>
            <person name="Sisk P."/>
            <person name="Sykes S."/>
            <person name="Wortman J."/>
            <person name="Nusbaum C."/>
            <person name="Birren B."/>
        </authorList>
    </citation>
    <scope>NUCLEOTIDE SEQUENCE [LARGE SCALE GENOMIC DNA]</scope>
    <source>
        <strain evidence="12">WRAIR2</strain>
    </source>
</reference>
<keyword evidence="3" id="KW-0716">Sensory transduction</keyword>
<evidence type="ECO:0000256" key="4">
    <source>
        <dbReference type="ARBA" id="ARBA00022692"/>
    </source>
</evidence>
<dbReference type="VEuPathDB" id="VectorBase:ADIR000902"/>
<evidence type="ECO:0000256" key="2">
    <source>
        <dbReference type="ARBA" id="ARBA00022475"/>
    </source>
</evidence>
<dbReference type="PANTHER" id="PTHR21137:SF35">
    <property type="entry name" value="ODORANT RECEPTOR 19A-RELATED"/>
    <property type="match status" value="1"/>
</dbReference>
<evidence type="ECO:0000256" key="8">
    <source>
        <dbReference type="ARBA" id="ARBA00023170"/>
    </source>
</evidence>
<keyword evidence="4 10" id="KW-0812">Transmembrane</keyword>
<dbReference type="GO" id="GO:0007165">
    <property type="term" value="P:signal transduction"/>
    <property type="evidence" value="ECO:0007669"/>
    <property type="project" value="UniProtKB-KW"/>
</dbReference>
<dbReference type="Proteomes" id="UP000075884">
    <property type="component" value="Unassembled WGS sequence"/>
</dbReference>
<keyword evidence="5" id="KW-0552">Olfaction</keyword>
<dbReference type="GO" id="GO:0004984">
    <property type="term" value="F:olfactory receptor activity"/>
    <property type="evidence" value="ECO:0007669"/>
    <property type="project" value="InterPro"/>
</dbReference>
<dbReference type="EnsemblMetazoa" id="ADIR000902-RA">
    <property type="protein sequence ID" value="ADIR000902-PA"/>
    <property type="gene ID" value="ADIR000902"/>
</dbReference>
<dbReference type="Pfam" id="PF02949">
    <property type="entry name" value="7tm_6"/>
    <property type="match status" value="1"/>
</dbReference>
<evidence type="ECO:0000256" key="6">
    <source>
        <dbReference type="ARBA" id="ARBA00022989"/>
    </source>
</evidence>
<evidence type="ECO:0000256" key="9">
    <source>
        <dbReference type="ARBA" id="ARBA00023224"/>
    </source>
</evidence>
<keyword evidence="2" id="KW-1003">Cell membrane</keyword>
<keyword evidence="7 10" id="KW-0472">Membrane</keyword>
<reference evidence="11" key="2">
    <citation type="submission" date="2020-05" db="UniProtKB">
        <authorList>
            <consortium name="EnsemblMetazoa"/>
        </authorList>
    </citation>
    <scope>IDENTIFICATION</scope>
    <source>
        <strain evidence="11">WRAIR2</strain>
    </source>
</reference>
<keyword evidence="12" id="KW-1185">Reference proteome</keyword>
<dbReference type="GO" id="GO:0005886">
    <property type="term" value="C:plasma membrane"/>
    <property type="evidence" value="ECO:0007669"/>
    <property type="project" value="UniProtKB-SubCell"/>
</dbReference>
<protein>
    <submittedName>
        <fullName evidence="11">Uncharacterized protein</fullName>
    </submittedName>
</protein>
<proteinExistence type="predicted"/>
<feature type="transmembrane region" description="Helical" evidence="10">
    <location>
        <begin position="273"/>
        <end position="293"/>
    </location>
</feature>
<evidence type="ECO:0000256" key="7">
    <source>
        <dbReference type="ARBA" id="ARBA00023136"/>
    </source>
</evidence>
<organism evidence="11 12">
    <name type="scientific">Anopheles dirus</name>
    <dbReference type="NCBI Taxonomy" id="7168"/>
    <lineage>
        <taxon>Eukaryota</taxon>
        <taxon>Metazoa</taxon>
        <taxon>Ecdysozoa</taxon>
        <taxon>Arthropoda</taxon>
        <taxon>Hexapoda</taxon>
        <taxon>Insecta</taxon>
        <taxon>Pterygota</taxon>
        <taxon>Neoptera</taxon>
        <taxon>Endopterygota</taxon>
        <taxon>Diptera</taxon>
        <taxon>Nematocera</taxon>
        <taxon>Culicoidea</taxon>
        <taxon>Culicidae</taxon>
        <taxon>Anophelinae</taxon>
        <taxon>Anopheles</taxon>
    </lineage>
</organism>
<name>A0A182MZU7_9DIPT</name>
<evidence type="ECO:0000313" key="11">
    <source>
        <dbReference type="EnsemblMetazoa" id="ADIR000902-PA"/>
    </source>
</evidence>
<keyword evidence="8" id="KW-0675">Receptor</keyword>
<evidence type="ECO:0000256" key="1">
    <source>
        <dbReference type="ARBA" id="ARBA00004651"/>
    </source>
</evidence>
<evidence type="ECO:0000256" key="10">
    <source>
        <dbReference type="SAM" id="Phobius"/>
    </source>
</evidence>
<sequence length="408" mass="46805">MTSPRLAGVASRLRRSLARLYTERDFFRPYEVLLALPGFHLVDDFRRSGWKRTLFVLSRAVQLFQYAVWIDRFYMALCEVPGHAGKALHYGNTVGVLTMMLVRMLVVRWYLPDVQCLMAYLRRQRRLAADRPPGATYRKVLNIALTFQAIGLADRAVFCFSRTYREELYKMPANLVALGWPMVALLHVLSFDFASRWAAAYNVSLTGMNSIMMGLYDELADIAAEYGRLFHGRTDAPDDFWRCLERNLVRTVHRHETFLAQLARLKPFLRTTFVVMFYSAALFIALGTFMITANGTSTYDVILSGFLFALLLECYWCCQLVDRLNDVNAHIGKTLYGLEWPTELRYTESNAGRYRQARSSLLIMMSKAQQSLGISCGGMFEMSSEAFASLVKMTYTMLMFLRDTQNLA</sequence>
<keyword evidence="6 10" id="KW-1133">Transmembrane helix</keyword>
<dbReference type="AlphaFoldDB" id="A0A182MZU7"/>